<accession>E1YA39</accession>
<gene>
    <name evidence="1" type="ORF">N47_H22550</name>
</gene>
<dbReference type="EMBL" id="FR695866">
    <property type="protein sequence ID" value="CBX27433.1"/>
    <property type="molecule type" value="Genomic_DNA"/>
</dbReference>
<protein>
    <submittedName>
        <fullName evidence="1">Uncharacterized protein</fullName>
    </submittedName>
</protein>
<sequence>MNFMFCKIVFLNVFDCKEIAFVKLFYFYFAVISNLKPFQSNSMICFIII</sequence>
<proteinExistence type="predicted"/>
<dbReference type="AlphaFoldDB" id="E1YA39"/>
<name>E1YA39_9BACT</name>
<organism evidence="1">
    <name type="scientific">uncultured Desulfobacterium sp</name>
    <dbReference type="NCBI Taxonomy" id="201089"/>
    <lineage>
        <taxon>Bacteria</taxon>
        <taxon>Pseudomonadati</taxon>
        <taxon>Thermodesulfobacteriota</taxon>
        <taxon>Desulfobacteria</taxon>
        <taxon>Desulfobacterales</taxon>
        <taxon>Desulfobacteriaceae</taxon>
        <taxon>Desulfobacterium</taxon>
        <taxon>environmental samples</taxon>
    </lineage>
</organism>
<evidence type="ECO:0000313" key="1">
    <source>
        <dbReference type="EMBL" id="CBX27433.1"/>
    </source>
</evidence>
<reference evidence="1" key="1">
    <citation type="journal article" date="2011" name="Environ. Microbiol.">
        <title>Genomic insights into the metabolic potential of the polycyclic aromatic hydrocarbon degrading sulfate-reducing Deltaproteobacterium N47.</title>
        <authorList>
            <person name="Bergmann F."/>
            <person name="Selesi D."/>
            <person name="Weinmaier T."/>
            <person name="Tischler P."/>
            <person name="Rattei T."/>
            <person name="Meckenstock R.U."/>
        </authorList>
    </citation>
    <scope>NUCLEOTIDE SEQUENCE</scope>
</reference>